<sequence>MKALYRIALVGNPNCGKTTLFNALTGAHQRVGNWPGVTVERKNGEYLFRGLRFEVVDLPGTYSLDVTDQEISLDEKLARDYVHGNDADLLINIVDAANLERNLYLTSQLAEMRVPLLVVLNMVDVAEVRG</sequence>
<dbReference type="InterPro" id="IPR050860">
    <property type="entry name" value="FeoB_GTPase"/>
</dbReference>
<name>A0A1I4JEW0_9GAMM</name>
<dbReference type="GO" id="GO:0005525">
    <property type="term" value="F:GTP binding"/>
    <property type="evidence" value="ECO:0007669"/>
    <property type="project" value="InterPro"/>
</dbReference>
<evidence type="ECO:0000313" key="3">
    <source>
        <dbReference type="EMBL" id="SFL65102.1"/>
    </source>
</evidence>
<dbReference type="EMBL" id="FOSX01000220">
    <property type="protein sequence ID" value="SFL65102.1"/>
    <property type="molecule type" value="Genomic_DNA"/>
</dbReference>
<feature type="domain" description="FeoB-type G" evidence="1">
    <location>
        <begin position="4"/>
        <end position="130"/>
    </location>
</feature>
<reference evidence="3 5" key="2">
    <citation type="submission" date="2016-10" db="EMBL/GenBank/DDBJ databases">
        <authorList>
            <person name="de Groot N.N."/>
        </authorList>
    </citation>
    <scope>NUCLEOTIDE SEQUENCE [LARGE SCALE GENOMIC DNA]</scope>
    <source>
        <strain evidence="3 5">DSM 381</strain>
    </source>
</reference>
<dbReference type="CDD" id="cd01879">
    <property type="entry name" value="FeoB"/>
    <property type="match status" value="1"/>
</dbReference>
<evidence type="ECO:0000313" key="2">
    <source>
        <dbReference type="EMBL" id="SFB65515.1"/>
    </source>
</evidence>
<accession>A0A1I4JEW0</accession>
<dbReference type="Proteomes" id="UP000199579">
    <property type="component" value="Unassembled WGS sequence"/>
</dbReference>
<dbReference type="NCBIfam" id="TIGR00231">
    <property type="entry name" value="small_GTP"/>
    <property type="match status" value="1"/>
</dbReference>
<dbReference type="InterPro" id="IPR005225">
    <property type="entry name" value="Small_GTP-bd"/>
</dbReference>
<dbReference type="PANTHER" id="PTHR43185">
    <property type="entry name" value="FERROUS IRON TRANSPORT PROTEIN B"/>
    <property type="match status" value="1"/>
</dbReference>
<dbReference type="GO" id="GO:0015093">
    <property type="term" value="F:ferrous iron transmembrane transporter activity"/>
    <property type="evidence" value="ECO:0007669"/>
    <property type="project" value="TreeGrafter"/>
</dbReference>
<dbReference type="PANTHER" id="PTHR43185:SF1">
    <property type="entry name" value="FE(2+) TRANSPORTER FEOB"/>
    <property type="match status" value="1"/>
</dbReference>
<evidence type="ECO:0000313" key="5">
    <source>
        <dbReference type="Proteomes" id="UP000199579"/>
    </source>
</evidence>
<dbReference type="Proteomes" id="UP000198861">
    <property type="component" value="Unassembled WGS sequence"/>
</dbReference>
<dbReference type="SUPFAM" id="SSF52540">
    <property type="entry name" value="P-loop containing nucleoside triphosphate hydrolases"/>
    <property type="match status" value="1"/>
</dbReference>
<protein>
    <submittedName>
        <fullName evidence="3">Small GTP-binding protein domain-containing protein</fullName>
    </submittedName>
</protein>
<evidence type="ECO:0000313" key="4">
    <source>
        <dbReference type="Proteomes" id="UP000198861"/>
    </source>
</evidence>
<dbReference type="RefSeq" id="WP_254791295.1">
    <property type="nucleotide sequence ID" value="NZ_FOKJ01000216.1"/>
</dbReference>
<organism evidence="3 5">
    <name type="scientific">Azotobacter beijerinckii</name>
    <dbReference type="NCBI Taxonomy" id="170623"/>
    <lineage>
        <taxon>Bacteria</taxon>
        <taxon>Pseudomonadati</taxon>
        <taxon>Pseudomonadota</taxon>
        <taxon>Gammaproteobacteria</taxon>
        <taxon>Pseudomonadales</taxon>
        <taxon>Pseudomonadaceae</taxon>
        <taxon>Azotobacter</taxon>
    </lineage>
</organism>
<proteinExistence type="predicted"/>
<dbReference type="AlphaFoldDB" id="A0A1I4JEW0"/>
<dbReference type="InterPro" id="IPR006073">
    <property type="entry name" value="GTP-bd"/>
</dbReference>
<evidence type="ECO:0000259" key="1">
    <source>
        <dbReference type="PROSITE" id="PS51711"/>
    </source>
</evidence>
<dbReference type="InterPro" id="IPR027417">
    <property type="entry name" value="P-loop_NTPase"/>
</dbReference>
<dbReference type="PRINTS" id="PR00326">
    <property type="entry name" value="GTP1OBG"/>
</dbReference>
<dbReference type="PROSITE" id="PS51711">
    <property type="entry name" value="G_FEOB"/>
    <property type="match status" value="1"/>
</dbReference>
<dbReference type="Gene3D" id="3.40.50.300">
    <property type="entry name" value="P-loop containing nucleotide triphosphate hydrolases"/>
    <property type="match status" value="1"/>
</dbReference>
<dbReference type="Pfam" id="PF02421">
    <property type="entry name" value="FeoB_N"/>
    <property type="match status" value="1"/>
</dbReference>
<gene>
    <name evidence="2" type="ORF">SAMN04244571_04844</name>
    <name evidence="3" type="ORF">SAMN04244574_04824</name>
</gene>
<dbReference type="EMBL" id="FOKJ01000216">
    <property type="protein sequence ID" value="SFB65515.1"/>
    <property type="molecule type" value="Genomic_DNA"/>
</dbReference>
<reference evidence="2 4" key="1">
    <citation type="submission" date="2016-10" db="EMBL/GenBank/DDBJ databases">
        <authorList>
            <person name="Varghese N."/>
            <person name="Submissions S."/>
        </authorList>
    </citation>
    <scope>NUCLEOTIDE SEQUENCE [LARGE SCALE GENOMIC DNA]</scope>
    <source>
        <strain evidence="2 4">DSM 282</strain>
    </source>
</reference>
<keyword evidence="4" id="KW-1185">Reference proteome</keyword>
<dbReference type="InterPro" id="IPR030389">
    <property type="entry name" value="G_FEOB_dom"/>
</dbReference>
<dbReference type="GO" id="GO:0005886">
    <property type="term" value="C:plasma membrane"/>
    <property type="evidence" value="ECO:0007669"/>
    <property type="project" value="TreeGrafter"/>
</dbReference>